<comment type="caution">
    <text evidence="1">The sequence shown here is derived from an EMBL/GenBank/DDBJ whole genome shotgun (WGS) entry which is preliminary data.</text>
</comment>
<accession>A0A1S1QA09</accession>
<reference evidence="2" key="1">
    <citation type="submission" date="2016-07" db="EMBL/GenBank/DDBJ databases">
        <title>Frankia sp. NRRL B-16219 Genome sequencing.</title>
        <authorList>
            <person name="Ghodhbane-Gtari F."/>
            <person name="Swanson E."/>
            <person name="Gueddou A."/>
            <person name="Louati M."/>
            <person name="Nouioui I."/>
            <person name="Hezbri K."/>
            <person name="Abebe-Akele F."/>
            <person name="Simpson S."/>
            <person name="Morris K."/>
            <person name="Thomas K."/>
            <person name="Gtari M."/>
            <person name="Tisa L.S."/>
        </authorList>
    </citation>
    <scope>NUCLEOTIDE SEQUENCE [LARGE SCALE GENOMIC DNA]</scope>
    <source>
        <strain evidence="2">NRRL B-16219</strain>
    </source>
</reference>
<dbReference type="AlphaFoldDB" id="A0A1S1QA09"/>
<dbReference type="EMBL" id="MAXA01000184">
    <property type="protein sequence ID" value="OHV29932.1"/>
    <property type="molecule type" value="Genomic_DNA"/>
</dbReference>
<feature type="non-terminal residue" evidence="1">
    <location>
        <position position="198"/>
    </location>
</feature>
<sequence>MTGHEHTTDPLGEAVYDRLRAGGHFSTPPAVLARLSLSSAAAEAARVAGGLVPTSADGYGSPAGLVEYAQRLVSDAQEVLAAAVVAARARGTTWEEIGEALGISRQAAQERFRTRIADWERGLDVPYLPGGGGRILNPQLPDAATAPGEVAASLDTWVTRHHSPGDPDRTDRPVSAVLDDHDGWALGLSAAVITSGRR</sequence>
<dbReference type="RefSeq" id="WP_071063026.1">
    <property type="nucleotide sequence ID" value="NZ_MAXA01000184.1"/>
</dbReference>
<evidence type="ECO:0000313" key="1">
    <source>
        <dbReference type="EMBL" id="OHV29932.1"/>
    </source>
</evidence>
<gene>
    <name evidence="1" type="ORF">BBK14_34065</name>
</gene>
<evidence type="ECO:0008006" key="3">
    <source>
        <dbReference type="Google" id="ProtNLM"/>
    </source>
</evidence>
<dbReference type="Proteomes" id="UP000179769">
    <property type="component" value="Unassembled WGS sequence"/>
</dbReference>
<name>A0A1S1QA09_9ACTN</name>
<evidence type="ECO:0000313" key="2">
    <source>
        <dbReference type="Proteomes" id="UP000179769"/>
    </source>
</evidence>
<protein>
    <recommendedName>
        <fullName evidence="3">RNA polymerase subunit sigma-70</fullName>
    </recommendedName>
</protein>
<organism evidence="1 2">
    <name type="scientific">Parafrankia soli</name>
    <dbReference type="NCBI Taxonomy" id="2599596"/>
    <lineage>
        <taxon>Bacteria</taxon>
        <taxon>Bacillati</taxon>
        <taxon>Actinomycetota</taxon>
        <taxon>Actinomycetes</taxon>
        <taxon>Frankiales</taxon>
        <taxon>Frankiaceae</taxon>
        <taxon>Parafrankia</taxon>
    </lineage>
</organism>
<keyword evidence="2" id="KW-1185">Reference proteome</keyword>
<dbReference type="OrthoDB" id="68373at2"/>
<proteinExistence type="predicted"/>